<dbReference type="Pfam" id="PF13409">
    <property type="entry name" value="GST_N_2"/>
    <property type="match status" value="1"/>
</dbReference>
<dbReference type="Proteomes" id="UP000011715">
    <property type="component" value="Unassembled WGS sequence"/>
</dbReference>
<dbReference type="EMBL" id="ADBL01000848">
    <property type="status" value="NOT_ANNOTATED_CDS"/>
    <property type="molecule type" value="Genomic_DNA"/>
</dbReference>
<dbReference type="InterPro" id="IPR004045">
    <property type="entry name" value="Glutathione_S-Trfase_N"/>
</dbReference>
<dbReference type="eggNOG" id="ENOG502SDBJ">
    <property type="taxonomic scope" value="Eukaryota"/>
</dbReference>
<reference evidence="3" key="5">
    <citation type="submission" date="2015-06" db="UniProtKB">
        <authorList>
            <consortium name="EnsemblFungi"/>
        </authorList>
    </citation>
    <scope>IDENTIFICATION</scope>
    <source>
        <strain evidence="3">ATCC 64411</strain>
    </source>
</reference>
<keyword evidence="4" id="KW-1185">Reference proteome</keyword>
<dbReference type="InterPro" id="IPR036249">
    <property type="entry name" value="Thioredoxin-like_sf"/>
</dbReference>
<sequence>MAKITFYRGDGSAAMTGHLLLSYLGAPYSSVHMVPMVLSGMDQSKAANTGGYEAVDGTLPHEEYLKINPTGFVPALKIEEEGRTTVITEVPAVVTYLASLADTVPHATASGGPGPNYLLGRSALERAKVYEWLGSKNNYAKQTTSRQPLVHLGALEGAAPEQVTTAGTSVITVVRPSSSILRAGTLHGIALVEISRPYRLVGEGEAAAAAALKKKGMEILEECYARVEQRIRDGDLGIGGGKDGYFTAVDFNLYVFWRIGALRLGTISGESHPHYAALMRKVEALEATRRVLEVEGNAALSFKP</sequence>
<gene>
    <name evidence="2" type="ORF">MAPG_03539</name>
</gene>
<dbReference type="OrthoDB" id="2309723at2759"/>
<organism evidence="3 4">
    <name type="scientific">Magnaporthiopsis poae (strain ATCC 64411 / 73-15)</name>
    <name type="common">Kentucky bluegrass fungus</name>
    <name type="synonym">Magnaporthe poae</name>
    <dbReference type="NCBI Taxonomy" id="644358"/>
    <lineage>
        <taxon>Eukaryota</taxon>
        <taxon>Fungi</taxon>
        <taxon>Dikarya</taxon>
        <taxon>Ascomycota</taxon>
        <taxon>Pezizomycotina</taxon>
        <taxon>Sordariomycetes</taxon>
        <taxon>Sordariomycetidae</taxon>
        <taxon>Magnaporthales</taxon>
        <taxon>Magnaporthaceae</taxon>
        <taxon>Magnaporthiopsis</taxon>
    </lineage>
</organism>
<evidence type="ECO:0000313" key="2">
    <source>
        <dbReference type="EMBL" id="KLU84498.1"/>
    </source>
</evidence>
<dbReference type="EMBL" id="GL876967">
    <property type="protein sequence ID" value="KLU84498.1"/>
    <property type="molecule type" value="Genomic_DNA"/>
</dbReference>
<reference evidence="2" key="2">
    <citation type="submission" date="2010-05" db="EMBL/GenBank/DDBJ databases">
        <title>The Genome Sequence of Magnaporthe poae strain ATCC 64411.</title>
        <authorList>
            <consortium name="The Broad Institute Genome Sequencing Platform"/>
            <consortium name="Broad Institute Genome Sequencing Center for Infectious Disease"/>
            <person name="Ma L.-J."/>
            <person name="Dead R."/>
            <person name="Young S."/>
            <person name="Zeng Q."/>
            <person name="Koehrsen M."/>
            <person name="Alvarado L."/>
            <person name="Berlin A."/>
            <person name="Chapman S.B."/>
            <person name="Chen Z."/>
            <person name="Freedman E."/>
            <person name="Gellesch M."/>
            <person name="Goldberg J."/>
            <person name="Griggs A."/>
            <person name="Gujja S."/>
            <person name="Heilman E.R."/>
            <person name="Heiman D."/>
            <person name="Hepburn T."/>
            <person name="Howarth C."/>
            <person name="Jen D."/>
            <person name="Larson L."/>
            <person name="Mehta T."/>
            <person name="Neiman D."/>
            <person name="Pearson M."/>
            <person name="Roberts A."/>
            <person name="Saif S."/>
            <person name="Shea T."/>
            <person name="Shenoy N."/>
            <person name="Sisk P."/>
            <person name="Stolte C."/>
            <person name="Sykes S."/>
            <person name="Walk T."/>
            <person name="White J."/>
            <person name="Yandava C."/>
            <person name="Haas B."/>
            <person name="Nusbaum C."/>
            <person name="Birren B."/>
        </authorList>
    </citation>
    <scope>NUCLEOTIDE SEQUENCE</scope>
    <source>
        <strain evidence="2">ATCC 64411</strain>
    </source>
</reference>
<dbReference type="VEuPathDB" id="FungiDB:MAPG_03539"/>
<evidence type="ECO:0000313" key="4">
    <source>
        <dbReference type="Proteomes" id="UP000011715"/>
    </source>
</evidence>
<dbReference type="SUPFAM" id="SSF52833">
    <property type="entry name" value="Thioredoxin-like"/>
    <property type="match status" value="1"/>
</dbReference>
<dbReference type="AlphaFoldDB" id="A0A0C4DUA2"/>
<dbReference type="PROSITE" id="PS50404">
    <property type="entry name" value="GST_NTER"/>
    <property type="match status" value="1"/>
</dbReference>
<proteinExistence type="predicted"/>
<protein>
    <recommendedName>
        <fullName evidence="1">GST N-terminal domain-containing protein</fullName>
    </recommendedName>
</protein>
<reference evidence="2" key="3">
    <citation type="submission" date="2011-03" db="EMBL/GenBank/DDBJ databases">
        <title>Annotation of Magnaporthe poae ATCC 64411.</title>
        <authorList>
            <person name="Ma L.-J."/>
            <person name="Dead R."/>
            <person name="Young S.K."/>
            <person name="Zeng Q."/>
            <person name="Gargeya S."/>
            <person name="Fitzgerald M."/>
            <person name="Haas B."/>
            <person name="Abouelleil A."/>
            <person name="Alvarado L."/>
            <person name="Arachchi H.M."/>
            <person name="Berlin A."/>
            <person name="Brown A."/>
            <person name="Chapman S.B."/>
            <person name="Chen Z."/>
            <person name="Dunbar C."/>
            <person name="Freedman E."/>
            <person name="Gearin G."/>
            <person name="Gellesch M."/>
            <person name="Goldberg J."/>
            <person name="Griggs A."/>
            <person name="Gujja S."/>
            <person name="Heiman D."/>
            <person name="Howarth C."/>
            <person name="Larson L."/>
            <person name="Lui A."/>
            <person name="MacDonald P.J.P."/>
            <person name="Mehta T."/>
            <person name="Montmayeur A."/>
            <person name="Murphy C."/>
            <person name="Neiman D."/>
            <person name="Pearson M."/>
            <person name="Priest M."/>
            <person name="Roberts A."/>
            <person name="Saif S."/>
            <person name="Shea T."/>
            <person name="Shenoy N."/>
            <person name="Sisk P."/>
            <person name="Stolte C."/>
            <person name="Sykes S."/>
            <person name="Yandava C."/>
            <person name="Wortman J."/>
            <person name="Nusbaum C."/>
            <person name="Birren B."/>
        </authorList>
    </citation>
    <scope>NUCLEOTIDE SEQUENCE</scope>
    <source>
        <strain evidence="2">ATCC 64411</strain>
    </source>
</reference>
<dbReference type="STRING" id="644358.A0A0C4DUA2"/>
<evidence type="ECO:0000313" key="3">
    <source>
        <dbReference type="EnsemblFungi" id="MAPG_03539T0"/>
    </source>
</evidence>
<accession>A0A0C4DUA2</accession>
<dbReference type="Gene3D" id="3.40.30.10">
    <property type="entry name" value="Glutaredoxin"/>
    <property type="match status" value="1"/>
</dbReference>
<reference evidence="4" key="1">
    <citation type="submission" date="2010-05" db="EMBL/GenBank/DDBJ databases">
        <title>The genome sequence of Magnaporthe poae strain ATCC 64411.</title>
        <authorList>
            <person name="Ma L.-J."/>
            <person name="Dead R."/>
            <person name="Young S."/>
            <person name="Zeng Q."/>
            <person name="Koehrsen M."/>
            <person name="Alvarado L."/>
            <person name="Berlin A."/>
            <person name="Chapman S.B."/>
            <person name="Chen Z."/>
            <person name="Freedman E."/>
            <person name="Gellesch M."/>
            <person name="Goldberg J."/>
            <person name="Griggs A."/>
            <person name="Gujja S."/>
            <person name="Heilman E.R."/>
            <person name="Heiman D."/>
            <person name="Hepburn T."/>
            <person name="Howarth C."/>
            <person name="Jen D."/>
            <person name="Larson L."/>
            <person name="Mehta T."/>
            <person name="Neiman D."/>
            <person name="Pearson M."/>
            <person name="Roberts A."/>
            <person name="Saif S."/>
            <person name="Shea T."/>
            <person name="Shenoy N."/>
            <person name="Sisk P."/>
            <person name="Stolte C."/>
            <person name="Sykes S."/>
            <person name="Walk T."/>
            <person name="White J."/>
            <person name="Yandava C."/>
            <person name="Haas B."/>
            <person name="Nusbaum C."/>
            <person name="Birren B."/>
        </authorList>
    </citation>
    <scope>NUCLEOTIDE SEQUENCE [LARGE SCALE GENOMIC DNA]</scope>
    <source>
        <strain evidence="4">ATCC 64411 / 73-15</strain>
    </source>
</reference>
<name>A0A0C4DUA2_MAGP6</name>
<dbReference type="EnsemblFungi" id="MAPG_03539T0">
    <property type="protein sequence ID" value="MAPG_03539T0"/>
    <property type="gene ID" value="MAPG_03539"/>
</dbReference>
<reference evidence="3" key="4">
    <citation type="journal article" date="2015" name="G3 (Bethesda)">
        <title>Genome sequences of three phytopathogenic species of the Magnaporthaceae family of fungi.</title>
        <authorList>
            <person name="Okagaki L.H."/>
            <person name="Nunes C.C."/>
            <person name="Sailsbery J."/>
            <person name="Clay B."/>
            <person name="Brown D."/>
            <person name="John T."/>
            <person name="Oh Y."/>
            <person name="Young N."/>
            <person name="Fitzgerald M."/>
            <person name="Haas B.J."/>
            <person name="Zeng Q."/>
            <person name="Young S."/>
            <person name="Adiconis X."/>
            <person name="Fan L."/>
            <person name="Levin J.Z."/>
            <person name="Mitchell T.K."/>
            <person name="Okubara P.A."/>
            <person name="Farman M.L."/>
            <person name="Kohn L.M."/>
            <person name="Birren B."/>
            <person name="Ma L.-J."/>
            <person name="Dean R.A."/>
        </authorList>
    </citation>
    <scope>NUCLEOTIDE SEQUENCE</scope>
    <source>
        <strain evidence="3">ATCC 64411 / 73-15</strain>
    </source>
</reference>
<dbReference type="Gene3D" id="1.20.1050.10">
    <property type="match status" value="2"/>
</dbReference>
<feature type="domain" description="GST N-terminal" evidence="1">
    <location>
        <begin position="1"/>
        <end position="105"/>
    </location>
</feature>
<evidence type="ECO:0000259" key="1">
    <source>
        <dbReference type="PROSITE" id="PS50404"/>
    </source>
</evidence>